<dbReference type="PROSITE" id="PS51833">
    <property type="entry name" value="HDOD"/>
    <property type="match status" value="1"/>
</dbReference>
<dbReference type="SUPFAM" id="SSF55073">
    <property type="entry name" value="Nucleotide cyclase"/>
    <property type="match status" value="1"/>
</dbReference>
<evidence type="ECO:0000256" key="2">
    <source>
        <dbReference type="ARBA" id="ARBA00012528"/>
    </source>
</evidence>
<reference evidence="5 6" key="1">
    <citation type="submission" date="2016-09" db="EMBL/GenBank/DDBJ databases">
        <title>Acidihalobacter prosperus V6 (DSM14174).</title>
        <authorList>
            <person name="Khaleque H.N."/>
            <person name="Ramsay J.P."/>
            <person name="Murphy R.J.T."/>
            <person name="Kaksonen A.H."/>
            <person name="Boxall N.J."/>
            <person name="Watkin E.L.J."/>
        </authorList>
    </citation>
    <scope>NUCLEOTIDE SEQUENCE [LARGE SCALE GENOMIC DNA]</scope>
    <source>
        <strain evidence="5 6">V6</strain>
    </source>
</reference>
<dbReference type="InterPro" id="IPR029787">
    <property type="entry name" value="Nucleotide_cyclase"/>
</dbReference>
<dbReference type="GO" id="GO:0043709">
    <property type="term" value="P:cell adhesion involved in single-species biofilm formation"/>
    <property type="evidence" value="ECO:0007669"/>
    <property type="project" value="TreeGrafter"/>
</dbReference>
<evidence type="ECO:0000313" key="6">
    <source>
        <dbReference type="Proteomes" id="UP000095342"/>
    </source>
</evidence>
<dbReference type="SMART" id="SM00267">
    <property type="entry name" value="GGDEF"/>
    <property type="match status" value="1"/>
</dbReference>
<evidence type="ECO:0000256" key="1">
    <source>
        <dbReference type="ARBA" id="ARBA00001946"/>
    </source>
</evidence>
<dbReference type="InterPro" id="IPR043128">
    <property type="entry name" value="Rev_trsase/Diguanyl_cyclase"/>
</dbReference>
<feature type="domain" description="GGDEF" evidence="3">
    <location>
        <begin position="361"/>
        <end position="499"/>
    </location>
</feature>
<accession>A0A1D8KC53</accession>
<dbReference type="GO" id="GO:0005886">
    <property type="term" value="C:plasma membrane"/>
    <property type="evidence" value="ECO:0007669"/>
    <property type="project" value="TreeGrafter"/>
</dbReference>
<dbReference type="PANTHER" id="PTHR45138">
    <property type="entry name" value="REGULATORY COMPONENTS OF SENSORY TRANSDUCTION SYSTEM"/>
    <property type="match status" value="1"/>
</dbReference>
<dbReference type="GO" id="GO:1902201">
    <property type="term" value="P:negative regulation of bacterial-type flagellum-dependent cell motility"/>
    <property type="evidence" value="ECO:0007669"/>
    <property type="project" value="TreeGrafter"/>
</dbReference>
<dbReference type="Gene3D" id="3.30.70.270">
    <property type="match status" value="1"/>
</dbReference>
<dbReference type="Gene3D" id="1.10.3210.10">
    <property type="entry name" value="Hypothetical protein af1432"/>
    <property type="match status" value="1"/>
</dbReference>
<dbReference type="Proteomes" id="UP000095342">
    <property type="component" value="Chromosome"/>
</dbReference>
<dbReference type="InterPro" id="IPR050469">
    <property type="entry name" value="Diguanylate_Cyclase"/>
</dbReference>
<dbReference type="PROSITE" id="PS50887">
    <property type="entry name" value="GGDEF"/>
    <property type="match status" value="1"/>
</dbReference>
<protein>
    <recommendedName>
        <fullName evidence="2">diguanylate cyclase</fullName>
        <ecNumber evidence="2">2.7.7.65</ecNumber>
    </recommendedName>
</protein>
<dbReference type="EC" id="2.7.7.65" evidence="2"/>
<dbReference type="EMBL" id="CP017448">
    <property type="protein sequence ID" value="AOV18534.1"/>
    <property type="molecule type" value="Genomic_DNA"/>
</dbReference>
<dbReference type="InterPro" id="IPR000160">
    <property type="entry name" value="GGDEF_dom"/>
</dbReference>
<dbReference type="FunFam" id="3.30.70.270:FF:000001">
    <property type="entry name" value="Diguanylate cyclase domain protein"/>
    <property type="match status" value="1"/>
</dbReference>
<gene>
    <name evidence="5" type="ORF">BJI67_08915</name>
</gene>
<dbReference type="InterPro" id="IPR013976">
    <property type="entry name" value="HDOD"/>
</dbReference>
<evidence type="ECO:0000313" key="5">
    <source>
        <dbReference type="EMBL" id="AOV18534.1"/>
    </source>
</evidence>
<organism evidence="5 6">
    <name type="scientific">Acidihalobacter aeolianus</name>
    <dbReference type="NCBI Taxonomy" id="2792603"/>
    <lineage>
        <taxon>Bacteria</taxon>
        <taxon>Pseudomonadati</taxon>
        <taxon>Pseudomonadota</taxon>
        <taxon>Gammaproteobacteria</taxon>
        <taxon>Chromatiales</taxon>
        <taxon>Ectothiorhodospiraceae</taxon>
        <taxon>Acidihalobacter</taxon>
    </lineage>
</organism>
<dbReference type="PANTHER" id="PTHR45138:SF24">
    <property type="entry name" value="DIGUANYLATE CYCLASE DGCC-RELATED"/>
    <property type="match status" value="1"/>
</dbReference>
<evidence type="ECO:0000259" key="4">
    <source>
        <dbReference type="PROSITE" id="PS51833"/>
    </source>
</evidence>
<dbReference type="KEGG" id="aaeo:BJI67_08915"/>
<dbReference type="Pfam" id="PF00990">
    <property type="entry name" value="GGDEF"/>
    <property type="match status" value="1"/>
</dbReference>
<dbReference type="Pfam" id="PF08668">
    <property type="entry name" value="HDOD"/>
    <property type="match status" value="1"/>
</dbReference>
<sequence>MAPELKGLLEQVNKLPTLPAVALRVIELGEDPYAGVGEITDVVANDPALSAKLLKSANSPLYAMRRQVDNLRQAISVLGFNAALTLALSFSLAPKHDAGPLDKQAYWRRSLLAAVGARMLAEQLGFQDAAKCFMGALLQDIGMLVLEKAYPEDYTEILAEASDHAALVLAERGRFGFDHAAVGAALLENWRLPECACKAVATSHGISTENVEQVSETLRCVYLSGLLADRWIHPECSDVLSARFAEQTSLLFGVDAETCDAILQRMEESLPHYAELFEVDLVIDSDRAVGLIDEAREVLMLRNLRALQEMSEYKQRNVMLESRNRQLEERSYIDPLTGLLNRARLGQMLEQEFHSAIAGGWPLSLGFIDLDHFKRINDTYGHQVGDRVLIDVSRLLQEKVRQADIAARYGGEEFVLVFPGTSQDKAYELLERLRKAIASDVLRMDDVEISITASIGLATFPGSLEHVECNSPEELIRAADRALYAAKREGRNRTVIYHRSSS</sequence>
<feature type="domain" description="HDOD" evidence="4">
    <location>
        <begin position="15"/>
        <end position="206"/>
    </location>
</feature>
<evidence type="ECO:0000259" key="3">
    <source>
        <dbReference type="PROSITE" id="PS50887"/>
    </source>
</evidence>
<name>A0A1D8KC53_9GAMM</name>
<keyword evidence="6" id="KW-1185">Reference proteome</keyword>
<proteinExistence type="predicted"/>
<dbReference type="NCBIfam" id="TIGR00254">
    <property type="entry name" value="GGDEF"/>
    <property type="match status" value="1"/>
</dbReference>
<dbReference type="AlphaFoldDB" id="A0A1D8KC53"/>
<dbReference type="CDD" id="cd01949">
    <property type="entry name" value="GGDEF"/>
    <property type="match status" value="1"/>
</dbReference>
<comment type="cofactor">
    <cofactor evidence="1">
        <name>Mg(2+)</name>
        <dbReference type="ChEBI" id="CHEBI:18420"/>
    </cofactor>
</comment>
<dbReference type="SUPFAM" id="SSF109604">
    <property type="entry name" value="HD-domain/PDEase-like"/>
    <property type="match status" value="1"/>
</dbReference>
<dbReference type="GO" id="GO:0052621">
    <property type="term" value="F:diguanylate cyclase activity"/>
    <property type="evidence" value="ECO:0007669"/>
    <property type="project" value="UniProtKB-EC"/>
</dbReference>